<dbReference type="EMBL" id="CP064030">
    <property type="protein sequence ID" value="QRN55198.1"/>
    <property type="molecule type" value="Genomic_DNA"/>
</dbReference>
<proteinExistence type="predicted"/>
<dbReference type="Proteomes" id="UP000663181">
    <property type="component" value="Chromosome"/>
</dbReference>
<evidence type="ECO:0000256" key="1">
    <source>
        <dbReference type="SAM" id="SignalP"/>
    </source>
</evidence>
<dbReference type="Gene3D" id="2.130.10.10">
    <property type="entry name" value="YVTN repeat-like/Quinoprotein amine dehydrogenase"/>
    <property type="match status" value="2"/>
</dbReference>
<evidence type="ECO:0000313" key="3">
    <source>
        <dbReference type="Proteomes" id="UP000663181"/>
    </source>
</evidence>
<dbReference type="InterPro" id="IPR051200">
    <property type="entry name" value="Host-pathogen_enzymatic-act"/>
</dbReference>
<dbReference type="RefSeq" id="WP_188798767.1">
    <property type="nucleotide sequence ID" value="NZ_BMIZ01000001.1"/>
</dbReference>
<sequence>MHRSLSVAVCTALLASFTALAATPSIEGAAAQPAYKLINQLKLGGAGGWDYLSFDAQRRHLFVSRGDHVAVIDVDANKQIGTIPNTNGVHGIAIAQDLHHGFTSNGKSDSVTVFDLDTLKTVTTITGTGQKPDAILYDQASHHVLTFNGKSGNASVIDPSKNAVIATIALPGKPEFAATDNAGHIYVNIEDKSALAEIDSSANKVLNTWSLAPCESPSGLAMDATHQRLFSVCDNRTMTVLNAVNGHHVATVAIGDGPDAVTFDASEGMIYSSNGESGTLTVVHEDDPDHYHVVADVPTQISARTQALDPLKHRIYLSAAQLGTEKDARGHQQVVPGSFAILTVGKP</sequence>
<gene>
    <name evidence="2" type="ORF">ISN74_07675</name>
</gene>
<feature type="signal peptide" evidence="1">
    <location>
        <begin position="1"/>
        <end position="21"/>
    </location>
</feature>
<keyword evidence="3" id="KW-1185">Reference proteome</keyword>
<evidence type="ECO:0000313" key="2">
    <source>
        <dbReference type="EMBL" id="QRN55198.1"/>
    </source>
</evidence>
<reference evidence="2 3" key="1">
    <citation type="submission" date="2020-10" db="EMBL/GenBank/DDBJ databases">
        <title>Phylogeny of dyella-like bacteria.</title>
        <authorList>
            <person name="Fu J."/>
        </authorList>
    </citation>
    <scope>NUCLEOTIDE SEQUENCE [LARGE SCALE GENOMIC DNA]</scope>
    <source>
        <strain evidence="2 3">DHOB09</strain>
    </source>
</reference>
<dbReference type="PANTHER" id="PTHR47197:SF3">
    <property type="entry name" value="DIHYDRO-HEME D1 DEHYDROGENASE"/>
    <property type="match status" value="1"/>
</dbReference>
<organism evidence="2 3">
    <name type="scientific">Dyella caseinilytica</name>
    <dbReference type="NCBI Taxonomy" id="1849581"/>
    <lineage>
        <taxon>Bacteria</taxon>
        <taxon>Pseudomonadati</taxon>
        <taxon>Pseudomonadota</taxon>
        <taxon>Gammaproteobacteria</taxon>
        <taxon>Lysobacterales</taxon>
        <taxon>Rhodanobacteraceae</taxon>
        <taxon>Dyella</taxon>
    </lineage>
</organism>
<protein>
    <submittedName>
        <fullName evidence="2">YncE family protein</fullName>
    </submittedName>
</protein>
<feature type="chain" id="PRO_5046562762" evidence="1">
    <location>
        <begin position="22"/>
        <end position="347"/>
    </location>
</feature>
<keyword evidence="1" id="KW-0732">Signal</keyword>
<dbReference type="SUPFAM" id="SSF51004">
    <property type="entry name" value="C-terminal (heme d1) domain of cytochrome cd1-nitrite reductase"/>
    <property type="match status" value="1"/>
</dbReference>
<name>A0ABX7GYU6_9GAMM</name>
<accession>A0ABX7GYU6</accession>
<dbReference type="PANTHER" id="PTHR47197">
    <property type="entry name" value="PROTEIN NIRF"/>
    <property type="match status" value="1"/>
</dbReference>
<dbReference type="InterPro" id="IPR011048">
    <property type="entry name" value="Haem_d1_sf"/>
</dbReference>
<dbReference type="InterPro" id="IPR015943">
    <property type="entry name" value="WD40/YVTN_repeat-like_dom_sf"/>
</dbReference>